<keyword evidence="3 7" id="KW-0238">DNA-binding</keyword>
<evidence type="ECO:0000256" key="3">
    <source>
        <dbReference type="ARBA" id="ARBA00023125"/>
    </source>
</evidence>
<evidence type="ECO:0000256" key="1">
    <source>
        <dbReference type="ARBA" id="ARBA00018672"/>
    </source>
</evidence>
<dbReference type="InterPro" id="IPR036388">
    <property type="entry name" value="WH-like_DNA-bd_sf"/>
</dbReference>
<keyword evidence="2" id="KW-0805">Transcription regulation</keyword>
<dbReference type="Gene3D" id="1.10.10.10">
    <property type="entry name" value="Winged helix-like DNA-binding domain superfamily/Winged helix DNA-binding domain"/>
    <property type="match status" value="1"/>
</dbReference>
<evidence type="ECO:0000256" key="4">
    <source>
        <dbReference type="ARBA" id="ARBA00023163"/>
    </source>
</evidence>
<evidence type="ECO:0000256" key="7">
    <source>
        <dbReference type="PROSITE-ProRule" id="PRU01091"/>
    </source>
</evidence>
<dbReference type="CDD" id="cd00383">
    <property type="entry name" value="trans_reg_C"/>
    <property type="match status" value="1"/>
</dbReference>
<dbReference type="InterPro" id="IPR039420">
    <property type="entry name" value="WalR-like"/>
</dbReference>
<dbReference type="Proteomes" id="UP001198151">
    <property type="component" value="Unassembled WGS sequence"/>
</dbReference>
<evidence type="ECO:0000313" key="10">
    <source>
        <dbReference type="EMBL" id="MCC2255774.1"/>
    </source>
</evidence>
<sequence>MEQKKTRILIADDDAEIRSVLTLLLSSEGYEVIAACDGQEAVEKADDTIDLYILDVSMPNVSGFAAAAEIRKTCYAPVLFLTAYSGESDRTMGFSVGADDYIAKPFSNTDLLLRVKAHLRRSLEYSKALYAAKAENQGHTDSPDSIVYKDLVLVPDSQSVQKDGTAIALTWTEYRILELLLTHRRKIFSLENIYQSVWDEDAVGDSTIMVHIKNLRKKLGDNSRNPQYIKTAWGKGYYAD</sequence>
<dbReference type="Pfam" id="PF00072">
    <property type="entry name" value="Response_reg"/>
    <property type="match status" value="1"/>
</dbReference>
<accession>A0ABS8G1M5</accession>
<organism evidence="10 11">
    <name type="scientific">Ruminococcus turbiniformis</name>
    <dbReference type="NCBI Taxonomy" id="2881258"/>
    <lineage>
        <taxon>Bacteria</taxon>
        <taxon>Bacillati</taxon>
        <taxon>Bacillota</taxon>
        <taxon>Clostridia</taxon>
        <taxon>Eubacteriales</taxon>
        <taxon>Oscillospiraceae</taxon>
        <taxon>Ruminococcus</taxon>
    </lineage>
</organism>
<dbReference type="EMBL" id="JAJEQX010000035">
    <property type="protein sequence ID" value="MCC2255774.1"/>
    <property type="molecule type" value="Genomic_DNA"/>
</dbReference>
<dbReference type="RefSeq" id="WP_227708757.1">
    <property type="nucleotide sequence ID" value="NZ_JAJEQX010000035.1"/>
</dbReference>
<dbReference type="PANTHER" id="PTHR48111">
    <property type="entry name" value="REGULATOR OF RPOS"/>
    <property type="match status" value="1"/>
</dbReference>
<protein>
    <recommendedName>
        <fullName evidence="1">Stage 0 sporulation protein A homolog</fullName>
    </recommendedName>
</protein>
<evidence type="ECO:0000313" key="11">
    <source>
        <dbReference type="Proteomes" id="UP001198151"/>
    </source>
</evidence>
<proteinExistence type="predicted"/>
<dbReference type="PANTHER" id="PTHR48111:SF2">
    <property type="entry name" value="RESPONSE REGULATOR SAER"/>
    <property type="match status" value="1"/>
</dbReference>
<evidence type="ECO:0000256" key="5">
    <source>
        <dbReference type="ARBA" id="ARBA00024867"/>
    </source>
</evidence>
<keyword evidence="11" id="KW-1185">Reference proteome</keyword>
<dbReference type="SUPFAM" id="SSF52172">
    <property type="entry name" value="CheY-like"/>
    <property type="match status" value="1"/>
</dbReference>
<evidence type="ECO:0000259" key="9">
    <source>
        <dbReference type="PROSITE" id="PS51755"/>
    </source>
</evidence>
<comment type="caution">
    <text evidence="10">The sequence shown here is derived from an EMBL/GenBank/DDBJ whole genome shotgun (WGS) entry which is preliminary data.</text>
</comment>
<feature type="domain" description="OmpR/PhoB-type" evidence="9">
    <location>
        <begin position="143"/>
        <end position="240"/>
    </location>
</feature>
<feature type="DNA-binding region" description="OmpR/PhoB-type" evidence="7">
    <location>
        <begin position="143"/>
        <end position="240"/>
    </location>
</feature>
<feature type="modified residue" description="4-aspartylphosphate" evidence="6">
    <location>
        <position position="55"/>
    </location>
</feature>
<keyword evidence="6" id="KW-0597">Phosphoprotein</keyword>
<dbReference type="InterPro" id="IPR011006">
    <property type="entry name" value="CheY-like_superfamily"/>
</dbReference>
<dbReference type="PROSITE" id="PS51755">
    <property type="entry name" value="OMPR_PHOB"/>
    <property type="match status" value="1"/>
</dbReference>
<dbReference type="Gene3D" id="6.10.250.690">
    <property type="match status" value="1"/>
</dbReference>
<evidence type="ECO:0000256" key="6">
    <source>
        <dbReference type="PROSITE-ProRule" id="PRU00169"/>
    </source>
</evidence>
<dbReference type="PROSITE" id="PS50110">
    <property type="entry name" value="RESPONSE_REGULATORY"/>
    <property type="match status" value="1"/>
</dbReference>
<gene>
    <name evidence="10" type="ORF">LKD70_15370</name>
</gene>
<evidence type="ECO:0000259" key="8">
    <source>
        <dbReference type="PROSITE" id="PS50110"/>
    </source>
</evidence>
<dbReference type="SMART" id="SM00862">
    <property type="entry name" value="Trans_reg_C"/>
    <property type="match status" value="1"/>
</dbReference>
<evidence type="ECO:0000256" key="2">
    <source>
        <dbReference type="ARBA" id="ARBA00023015"/>
    </source>
</evidence>
<feature type="domain" description="Response regulatory" evidence="8">
    <location>
        <begin position="7"/>
        <end position="119"/>
    </location>
</feature>
<name>A0ABS8G1M5_9FIRM</name>
<dbReference type="InterPro" id="IPR001867">
    <property type="entry name" value="OmpR/PhoB-type_DNA-bd"/>
</dbReference>
<dbReference type="InterPro" id="IPR001789">
    <property type="entry name" value="Sig_transdc_resp-reg_receiver"/>
</dbReference>
<dbReference type="CDD" id="cd17574">
    <property type="entry name" value="REC_OmpR"/>
    <property type="match status" value="1"/>
</dbReference>
<keyword evidence="4" id="KW-0804">Transcription</keyword>
<dbReference type="Gene3D" id="3.40.50.2300">
    <property type="match status" value="1"/>
</dbReference>
<comment type="function">
    <text evidence="5">May play the central regulatory role in sporulation. It may be an element of the effector pathway responsible for the activation of sporulation genes in response to nutritional stress. Spo0A may act in concert with spo0H (a sigma factor) to control the expression of some genes that are critical to the sporulation process.</text>
</comment>
<reference evidence="10 11" key="1">
    <citation type="submission" date="2021-10" db="EMBL/GenBank/DDBJ databases">
        <title>Anaerobic single-cell dispensing facilitates the cultivation of human gut bacteria.</title>
        <authorList>
            <person name="Afrizal A."/>
        </authorList>
    </citation>
    <scope>NUCLEOTIDE SEQUENCE [LARGE SCALE GENOMIC DNA]</scope>
    <source>
        <strain evidence="10 11">CLA-AA-H200</strain>
    </source>
</reference>
<dbReference type="SMART" id="SM00448">
    <property type="entry name" value="REC"/>
    <property type="match status" value="1"/>
</dbReference>
<dbReference type="Pfam" id="PF00486">
    <property type="entry name" value="Trans_reg_C"/>
    <property type="match status" value="1"/>
</dbReference>